<keyword evidence="1" id="KW-0812">Transmembrane</keyword>
<evidence type="ECO:0000256" key="1">
    <source>
        <dbReference type="SAM" id="Phobius"/>
    </source>
</evidence>
<reference evidence="2 3" key="1">
    <citation type="submission" date="2020-02" db="EMBL/GenBank/DDBJ databases">
        <title>complete genome sequence of Rhodobacteraceae bacterium.</title>
        <authorList>
            <person name="Park J."/>
            <person name="Kim Y.-S."/>
            <person name="Kim K.-H."/>
        </authorList>
    </citation>
    <scope>NUCLEOTIDE SEQUENCE [LARGE SCALE GENOMIC DNA]</scope>
    <source>
        <strain evidence="2 3">RR4-56</strain>
    </source>
</reference>
<keyword evidence="3" id="KW-1185">Reference proteome</keyword>
<name>A0A7L5BWJ2_9RHOB</name>
<evidence type="ECO:0008006" key="4">
    <source>
        <dbReference type="Google" id="ProtNLM"/>
    </source>
</evidence>
<keyword evidence="1" id="KW-1133">Transmembrane helix</keyword>
<proteinExistence type="predicted"/>
<dbReference type="KEGG" id="hdh:G5B40_10320"/>
<feature type="transmembrane region" description="Helical" evidence="1">
    <location>
        <begin position="67"/>
        <end position="87"/>
    </location>
</feature>
<organism evidence="2 3">
    <name type="scientific">Pikeienuella piscinae</name>
    <dbReference type="NCBI Taxonomy" id="2748098"/>
    <lineage>
        <taxon>Bacteria</taxon>
        <taxon>Pseudomonadati</taxon>
        <taxon>Pseudomonadota</taxon>
        <taxon>Alphaproteobacteria</taxon>
        <taxon>Rhodobacterales</taxon>
        <taxon>Paracoccaceae</taxon>
        <taxon>Pikeienuella</taxon>
    </lineage>
</organism>
<gene>
    <name evidence="2" type="ORF">G5B40_10320</name>
</gene>
<feature type="transmembrane region" description="Helical" evidence="1">
    <location>
        <begin position="133"/>
        <end position="157"/>
    </location>
</feature>
<dbReference type="RefSeq" id="WP_165098209.1">
    <property type="nucleotide sequence ID" value="NZ_CP049056.1"/>
</dbReference>
<dbReference type="EMBL" id="CP049056">
    <property type="protein sequence ID" value="QIE55811.1"/>
    <property type="molecule type" value="Genomic_DNA"/>
</dbReference>
<dbReference type="AlphaFoldDB" id="A0A7L5BWJ2"/>
<protein>
    <recommendedName>
        <fullName evidence="4">DUF2214 domain-containing protein</fullName>
    </recommendedName>
</protein>
<feature type="transmembrane region" description="Helical" evidence="1">
    <location>
        <begin position="99"/>
        <end position="121"/>
    </location>
</feature>
<sequence>MDTLASFAAAIEATGFVHAMKFSPLWYSLANTAHVLGVALLVGAILPMDLRLLGLWRGVGREELARVLVPIAAFGLLLAVSAGLVLFSVRAGHYVGVTIFYWKLCLITLGTVLALLFHVRAGLWLESATDRQAALHGAASLCCWLGALVAGRMIAYFPNWP</sequence>
<keyword evidence="1" id="KW-0472">Membrane</keyword>
<evidence type="ECO:0000313" key="2">
    <source>
        <dbReference type="EMBL" id="QIE55811.1"/>
    </source>
</evidence>
<accession>A0A7L5BWJ2</accession>
<feature type="transmembrane region" description="Helical" evidence="1">
    <location>
        <begin position="25"/>
        <end position="46"/>
    </location>
</feature>
<dbReference type="Proteomes" id="UP000503336">
    <property type="component" value="Chromosome"/>
</dbReference>
<evidence type="ECO:0000313" key="3">
    <source>
        <dbReference type="Proteomes" id="UP000503336"/>
    </source>
</evidence>